<evidence type="ECO:0000313" key="4">
    <source>
        <dbReference type="Proteomes" id="UP000293089"/>
    </source>
</evidence>
<proteinExistence type="predicted"/>
<name>A0ABY1WJQ3_9GAMM</name>
<protein>
    <submittedName>
        <fullName evidence="3">Uncharacterized protein</fullName>
    </submittedName>
</protein>
<accession>A0ABY1WJQ3</accession>
<dbReference type="EMBL" id="SHME01000001">
    <property type="protein sequence ID" value="TAA22960.1"/>
    <property type="molecule type" value="Genomic_DNA"/>
</dbReference>
<keyword evidence="2" id="KW-0732">Signal</keyword>
<evidence type="ECO:0000256" key="2">
    <source>
        <dbReference type="SAM" id="SignalP"/>
    </source>
</evidence>
<organism evidence="3 4">
    <name type="scientific">Pseudoxanthomonas winnipegensis</name>
    <dbReference type="NCBI Taxonomy" id="2480810"/>
    <lineage>
        <taxon>Bacteria</taxon>
        <taxon>Pseudomonadati</taxon>
        <taxon>Pseudomonadota</taxon>
        <taxon>Gammaproteobacteria</taxon>
        <taxon>Lysobacterales</taxon>
        <taxon>Lysobacteraceae</taxon>
        <taxon>Pseudoxanthomonas</taxon>
    </lineage>
</organism>
<feature type="region of interest" description="Disordered" evidence="1">
    <location>
        <begin position="128"/>
        <end position="152"/>
    </location>
</feature>
<dbReference type="RefSeq" id="WP_130530062.1">
    <property type="nucleotide sequence ID" value="NZ_SHMD01000003.1"/>
</dbReference>
<evidence type="ECO:0000313" key="3">
    <source>
        <dbReference type="EMBL" id="TAA22960.1"/>
    </source>
</evidence>
<comment type="caution">
    <text evidence="3">The sequence shown here is derived from an EMBL/GenBank/DDBJ whole genome shotgun (WGS) entry which is preliminary data.</text>
</comment>
<dbReference type="Proteomes" id="UP000293089">
    <property type="component" value="Unassembled WGS sequence"/>
</dbReference>
<reference evidence="3 4" key="1">
    <citation type="submission" date="2019-02" db="EMBL/GenBank/DDBJ databases">
        <title>WGS of Pseudoxanthomonas species novum from clinical isolates.</title>
        <authorList>
            <person name="Bernier A.-M."/>
            <person name="Bernard K."/>
            <person name="Vachon A."/>
        </authorList>
    </citation>
    <scope>NUCLEOTIDE SEQUENCE [LARGE SCALE GENOMIC DNA]</scope>
    <source>
        <strain evidence="4">NML 170316</strain>
    </source>
</reference>
<sequence length="152" mass="16569">MRAPQRARLFAYAALASSIGATPAFAQQASPAPAPPTTPPTAVTTLDRVQALRPDEEVLDLYTFKNPVTVEPNTFDKVYNPGISPELMGKDPRDGGYGGYVYYGINQGLLHTWKGIKQVTGMRPYEHPAIARPPPLTEEQMRRAVQESGATD</sequence>
<evidence type="ECO:0000256" key="1">
    <source>
        <dbReference type="SAM" id="MobiDB-lite"/>
    </source>
</evidence>
<keyword evidence="4" id="KW-1185">Reference proteome</keyword>
<feature type="chain" id="PRO_5046957228" evidence="2">
    <location>
        <begin position="27"/>
        <end position="152"/>
    </location>
</feature>
<feature type="signal peptide" evidence="2">
    <location>
        <begin position="1"/>
        <end position="26"/>
    </location>
</feature>
<gene>
    <name evidence="3" type="ORF">EA658_05210</name>
</gene>